<dbReference type="InterPro" id="IPR016197">
    <property type="entry name" value="Chromo-like_dom_sf"/>
</dbReference>
<name>R7QB98_CHOCR</name>
<dbReference type="GeneID" id="17323326"/>
<dbReference type="PROSITE" id="PS50013">
    <property type="entry name" value="CHROMO_2"/>
    <property type="match status" value="1"/>
</dbReference>
<dbReference type="AlphaFoldDB" id="R7QB98"/>
<accession>R7QB98</accession>
<keyword evidence="6" id="KW-0695">RNA-directed DNA polymerase</keyword>
<dbReference type="GO" id="GO:0003676">
    <property type="term" value="F:nucleic acid binding"/>
    <property type="evidence" value="ECO:0007669"/>
    <property type="project" value="InterPro"/>
</dbReference>
<keyword evidence="3" id="KW-0540">Nuclease</keyword>
<dbReference type="PANTHER" id="PTHR37984:SF5">
    <property type="entry name" value="PROTEIN NYNRIN-LIKE"/>
    <property type="match status" value="1"/>
</dbReference>
<dbReference type="Gene3D" id="3.30.420.10">
    <property type="entry name" value="Ribonuclease H-like superfamily/Ribonuclease H"/>
    <property type="match status" value="1"/>
</dbReference>
<dbReference type="STRING" id="2769.R7QB98"/>
<feature type="domain" description="Chromo" evidence="8">
    <location>
        <begin position="723"/>
        <end position="759"/>
    </location>
</feature>
<dbReference type="InterPro" id="IPR043128">
    <property type="entry name" value="Rev_trsase/Diguanyl_cyclase"/>
</dbReference>
<dbReference type="Gramene" id="CDF35792">
    <property type="protein sequence ID" value="CDF35792"/>
    <property type="gene ID" value="CHC_T00004161001"/>
</dbReference>
<feature type="region of interest" description="Disordered" evidence="7">
    <location>
        <begin position="695"/>
        <end position="714"/>
    </location>
</feature>
<evidence type="ECO:0000256" key="1">
    <source>
        <dbReference type="ARBA" id="ARBA00022679"/>
    </source>
</evidence>
<evidence type="ECO:0000313" key="11">
    <source>
        <dbReference type="Proteomes" id="UP000012073"/>
    </source>
</evidence>
<evidence type="ECO:0000259" key="9">
    <source>
        <dbReference type="PROSITE" id="PS50994"/>
    </source>
</evidence>
<keyword evidence="5" id="KW-0378">Hydrolase</keyword>
<evidence type="ECO:0000256" key="6">
    <source>
        <dbReference type="ARBA" id="ARBA00022918"/>
    </source>
</evidence>
<dbReference type="GO" id="GO:0003964">
    <property type="term" value="F:RNA-directed DNA polymerase activity"/>
    <property type="evidence" value="ECO:0007669"/>
    <property type="project" value="UniProtKB-KW"/>
</dbReference>
<evidence type="ECO:0000256" key="7">
    <source>
        <dbReference type="SAM" id="MobiDB-lite"/>
    </source>
</evidence>
<dbReference type="PhylomeDB" id="R7QB98"/>
<dbReference type="Proteomes" id="UP000012073">
    <property type="component" value="Unassembled WGS sequence"/>
</dbReference>
<dbReference type="RefSeq" id="XP_005715611.1">
    <property type="nucleotide sequence ID" value="XM_005715554.1"/>
</dbReference>
<organism evidence="10 11">
    <name type="scientific">Chondrus crispus</name>
    <name type="common">Carrageen Irish moss</name>
    <name type="synonym">Polymorpha crispa</name>
    <dbReference type="NCBI Taxonomy" id="2769"/>
    <lineage>
        <taxon>Eukaryota</taxon>
        <taxon>Rhodophyta</taxon>
        <taxon>Florideophyceae</taxon>
        <taxon>Rhodymeniophycidae</taxon>
        <taxon>Gigartinales</taxon>
        <taxon>Gigartinaceae</taxon>
        <taxon>Chondrus</taxon>
    </lineage>
</organism>
<dbReference type="FunFam" id="3.10.20.370:FF:000001">
    <property type="entry name" value="Retrovirus-related Pol polyprotein from transposon 17.6-like protein"/>
    <property type="match status" value="1"/>
</dbReference>
<dbReference type="InterPro" id="IPR041373">
    <property type="entry name" value="RT_RNaseH"/>
</dbReference>
<dbReference type="GO" id="GO:0004519">
    <property type="term" value="F:endonuclease activity"/>
    <property type="evidence" value="ECO:0007669"/>
    <property type="project" value="UniProtKB-KW"/>
</dbReference>
<evidence type="ECO:0000256" key="5">
    <source>
        <dbReference type="ARBA" id="ARBA00022801"/>
    </source>
</evidence>
<feature type="compositionally biased region" description="Basic and acidic residues" evidence="7">
    <location>
        <begin position="306"/>
        <end position="338"/>
    </location>
</feature>
<dbReference type="CDD" id="cd09274">
    <property type="entry name" value="RNase_HI_RT_Ty3"/>
    <property type="match status" value="1"/>
</dbReference>
<dbReference type="InterPro" id="IPR050951">
    <property type="entry name" value="Retrovirus_Pol_polyprotein"/>
</dbReference>
<dbReference type="Gene3D" id="3.30.70.270">
    <property type="match status" value="1"/>
</dbReference>
<dbReference type="SUPFAM" id="SSF53098">
    <property type="entry name" value="Ribonuclease H-like"/>
    <property type="match status" value="1"/>
</dbReference>
<dbReference type="SMART" id="SM00298">
    <property type="entry name" value="CHROMO"/>
    <property type="match status" value="1"/>
</dbReference>
<dbReference type="EMBL" id="HG001747">
    <property type="protein sequence ID" value="CDF35792.1"/>
    <property type="molecule type" value="Genomic_DNA"/>
</dbReference>
<reference evidence="11" key="1">
    <citation type="journal article" date="2013" name="Proc. Natl. Acad. Sci. U.S.A.">
        <title>Genome structure and metabolic features in the red seaweed Chondrus crispus shed light on evolution of the Archaeplastida.</title>
        <authorList>
            <person name="Collen J."/>
            <person name="Porcel B."/>
            <person name="Carre W."/>
            <person name="Ball S.G."/>
            <person name="Chaparro C."/>
            <person name="Tonon T."/>
            <person name="Barbeyron T."/>
            <person name="Michel G."/>
            <person name="Noel B."/>
            <person name="Valentin K."/>
            <person name="Elias M."/>
            <person name="Artiguenave F."/>
            <person name="Arun A."/>
            <person name="Aury J.M."/>
            <person name="Barbosa-Neto J.F."/>
            <person name="Bothwell J.H."/>
            <person name="Bouget F.Y."/>
            <person name="Brillet L."/>
            <person name="Cabello-Hurtado F."/>
            <person name="Capella-Gutierrez S."/>
            <person name="Charrier B."/>
            <person name="Cladiere L."/>
            <person name="Cock J.M."/>
            <person name="Coelho S.M."/>
            <person name="Colleoni C."/>
            <person name="Czjzek M."/>
            <person name="Da Silva C."/>
            <person name="Delage L."/>
            <person name="Denoeud F."/>
            <person name="Deschamps P."/>
            <person name="Dittami S.M."/>
            <person name="Gabaldon T."/>
            <person name="Gachon C.M."/>
            <person name="Groisillier A."/>
            <person name="Herve C."/>
            <person name="Jabbari K."/>
            <person name="Katinka M."/>
            <person name="Kloareg B."/>
            <person name="Kowalczyk N."/>
            <person name="Labadie K."/>
            <person name="Leblanc C."/>
            <person name="Lopez P.J."/>
            <person name="McLachlan D.H."/>
            <person name="Meslet-Cladiere L."/>
            <person name="Moustafa A."/>
            <person name="Nehr Z."/>
            <person name="Nyvall Collen P."/>
            <person name="Panaud O."/>
            <person name="Partensky F."/>
            <person name="Poulain J."/>
            <person name="Rensing S.A."/>
            <person name="Rousvoal S."/>
            <person name="Samson G."/>
            <person name="Symeonidi A."/>
            <person name="Weissenbach J."/>
            <person name="Zambounis A."/>
            <person name="Wincker P."/>
            <person name="Boyen C."/>
        </authorList>
    </citation>
    <scope>NUCLEOTIDE SEQUENCE [LARGE SCALE GENOMIC DNA]</scope>
    <source>
        <strain evidence="11">cv. Stackhouse</strain>
    </source>
</reference>
<evidence type="ECO:0008006" key="12">
    <source>
        <dbReference type="Google" id="ProtNLM"/>
    </source>
</evidence>
<dbReference type="SUPFAM" id="SSF56672">
    <property type="entry name" value="DNA/RNA polymerases"/>
    <property type="match status" value="1"/>
</dbReference>
<keyword evidence="1" id="KW-0808">Transferase</keyword>
<evidence type="ECO:0000256" key="4">
    <source>
        <dbReference type="ARBA" id="ARBA00022759"/>
    </source>
</evidence>
<dbReference type="SUPFAM" id="SSF54160">
    <property type="entry name" value="Chromo domain-like"/>
    <property type="match status" value="1"/>
</dbReference>
<dbReference type="PANTHER" id="PTHR37984">
    <property type="entry name" value="PROTEIN CBG26694"/>
    <property type="match status" value="1"/>
</dbReference>
<evidence type="ECO:0000256" key="3">
    <source>
        <dbReference type="ARBA" id="ARBA00022722"/>
    </source>
</evidence>
<gene>
    <name evidence="10" type="ORF">CHC_T00004161001</name>
</gene>
<sequence length="789" mass="89545">MPFGLKGAPATFQRALDIILSGVRWQICLVYLDDVILSVAETAADAFGTFTFPRTLTQVRSCLGACNVYRRFVKGFAKIARPLTDMTRKDADHDFDHPTALQLHAFEELKSRMIAPPILALPRYGRPYMIDTDASAYQLGCTLLQEHDGSNDWRPVGYWSYSLNDSERNYSATERECFAVVWAVRTLRPYVEGTKFTVRTDHDALRWLMSLAESSGRLTSWRLRLAEYDFTIQYRPGRVHQVPDALSRLISTRVADDPRPVVEVGDDIPTFDVGTTVCDVSDELVDHFCTAKCDHKTVQVLVTTRKQTETQRRTRARARDERRGDDEAPPLEGHHTLWEETQEFDATDIERVEGTEADASDSQVAPPQDDLPAPLTIEEIAEEQRVDDFCQTVLARQSESKDSAFFEDHQGVLKRRHPFDPDIVQVVVPRTLRARLLRLCHNPAIAGHPGQNRMYHALRGEYYWPHLAADVASTVRGCRTCAMNRLLSDNGPQFNAKFFQSVCRVLRITNIYTSAYHPQTNGEVERYNRTIASMLRNYVNEHQDDWYVYVGPLTYAYKSHGHRTTRTTPFELELSRPPPEFSLRRADGDAPPPDRGTQRAEFLKTLDATIQKAYGSLRRTQARYKRDLDKRVQRINARLKPGDYAYLNPTDGAKTSNKLASPAVGAYSILANDRRTITIDRDGVTERVSADRCVYAPPPTSAPRPSTTTPGDLANKVTEGTQYAVERLLKHRVMGDGTTEFLIKWADYDTPAWTARTHVPEELVSRYAKRIRTRTGRDLSSEVNADVHS</sequence>
<evidence type="ECO:0000313" key="10">
    <source>
        <dbReference type="EMBL" id="CDF35792.1"/>
    </source>
</evidence>
<feature type="domain" description="Integrase catalytic" evidence="9">
    <location>
        <begin position="486"/>
        <end position="577"/>
    </location>
</feature>
<keyword evidence="4" id="KW-0255">Endonuclease</keyword>
<dbReference type="InterPro" id="IPR043502">
    <property type="entry name" value="DNA/RNA_pol_sf"/>
</dbReference>
<dbReference type="Gene3D" id="3.10.20.370">
    <property type="match status" value="1"/>
</dbReference>
<keyword evidence="2" id="KW-0548">Nucleotidyltransferase</keyword>
<dbReference type="InterPro" id="IPR000953">
    <property type="entry name" value="Chromo/chromo_shadow_dom"/>
</dbReference>
<keyword evidence="11" id="KW-1185">Reference proteome</keyword>
<dbReference type="InterPro" id="IPR036397">
    <property type="entry name" value="RNaseH_sf"/>
</dbReference>
<evidence type="ECO:0000256" key="2">
    <source>
        <dbReference type="ARBA" id="ARBA00022695"/>
    </source>
</evidence>
<dbReference type="KEGG" id="ccp:CHC_T00004161001"/>
<feature type="region of interest" description="Disordered" evidence="7">
    <location>
        <begin position="305"/>
        <end position="344"/>
    </location>
</feature>
<dbReference type="CDD" id="cd00024">
    <property type="entry name" value="CD_CSD"/>
    <property type="match status" value="1"/>
</dbReference>
<dbReference type="InterPro" id="IPR001584">
    <property type="entry name" value="Integrase_cat-core"/>
</dbReference>
<dbReference type="GO" id="GO:0016787">
    <property type="term" value="F:hydrolase activity"/>
    <property type="evidence" value="ECO:0007669"/>
    <property type="project" value="UniProtKB-KW"/>
</dbReference>
<feature type="region of interest" description="Disordered" evidence="7">
    <location>
        <begin position="572"/>
        <end position="597"/>
    </location>
</feature>
<dbReference type="FunFam" id="1.10.340.70:FF:000001">
    <property type="entry name" value="Retrovirus-related Pol polyprotein from transposon gypsy-like Protein"/>
    <property type="match status" value="1"/>
</dbReference>
<protein>
    <recommendedName>
        <fullName evidence="12">Integrase catalytic domain-containing protein</fullName>
    </recommendedName>
</protein>
<dbReference type="Gene3D" id="2.40.50.40">
    <property type="match status" value="1"/>
</dbReference>
<dbReference type="Pfam" id="PF17921">
    <property type="entry name" value="Integrase_H2C2"/>
    <property type="match status" value="1"/>
</dbReference>
<proteinExistence type="predicted"/>
<dbReference type="OrthoDB" id="9046595at2759"/>
<dbReference type="InterPro" id="IPR012337">
    <property type="entry name" value="RNaseH-like_sf"/>
</dbReference>
<evidence type="ECO:0000259" key="8">
    <source>
        <dbReference type="PROSITE" id="PS50013"/>
    </source>
</evidence>
<dbReference type="InterPro" id="IPR041588">
    <property type="entry name" value="Integrase_H2C2"/>
</dbReference>
<dbReference type="PROSITE" id="PS50994">
    <property type="entry name" value="INTEGRASE"/>
    <property type="match status" value="1"/>
</dbReference>
<dbReference type="GO" id="GO:0015074">
    <property type="term" value="P:DNA integration"/>
    <property type="evidence" value="ECO:0007669"/>
    <property type="project" value="InterPro"/>
</dbReference>
<dbReference type="Pfam" id="PF17917">
    <property type="entry name" value="RT_RNaseH"/>
    <property type="match status" value="1"/>
</dbReference>